<dbReference type="AlphaFoldDB" id="A0AA41YVK3"/>
<protein>
    <submittedName>
        <fullName evidence="1">Uncharacterized protein</fullName>
    </submittedName>
</protein>
<proteinExistence type="predicted"/>
<name>A0AA41YVK3_9HYPH</name>
<gene>
    <name evidence="1" type="ORF">M8523_15390</name>
</gene>
<evidence type="ECO:0000313" key="1">
    <source>
        <dbReference type="EMBL" id="MCW6509404.1"/>
    </source>
</evidence>
<comment type="caution">
    <text evidence="1">The sequence shown here is derived from an EMBL/GenBank/DDBJ whole genome shotgun (WGS) entry which is preliminary data.</text>
</comment>
<dbReference type="RefSeq" id="WP_282585767.1">
    <property type="nucleotide sequence ID" value="NZ_JAMOIM010000009.1"/>
</dbReference>
<evidence type="ECO:0000313" key="2">
    <source>
        <dbReference type="Proteomes" id="UP001165667"/>
    </source>
</evidence>
<keyword evidence="2" id="KW-1185">Reference proteome</keyword>
<sequence>MLFVLVHIGDANIDILRSAYLHVIGDETRWPAMMDLFASAKVDWSAAAFFQADREGLVRDAEAQRRLAALVRKLHEDRLLIKNGEFFNREGLRLSLDVMKPH</sequence>
<reference evidence="1" key="1">
    <citation type="submission" date="2022-05" db="EMBL/GenBank/DDBJ databases">
        <authorList>
            <person name="Pankratov T."/>
        </authorList>
    </citation>
    <scope>NUCLEOTIDE SEQUENCE</scope>
    <source>
        <strain evidence="1">BP6-180914</strain>
    </source>
</reference>
<accession>A0AA41YVK3</accession>
<organism evidence="1 2">
    <name type="scientific">Lichenifustis flavocetrariae</name>
    <dbReference type="NCBI Taxonomy" id="2949735"/>
    <lineage>
        <taxon>Bacteria</taxon>
        <taxon>Pseudomonadati</taxon>
        <taxon>Pseudomonadota</taxon>
        <taxon>Alphaproteobacteria</taxon>
        <taxon>Hyphomicrobiales</taxon>
        <taxon>Lichenihabitantaceae</taxon>
        <taxon>Lichenifustis</taxon>
    </lineage>
</organism>
<dbReference type="Proteomes" id="UP001165667">
    <property type="component" value="Unassembled WGS sequence"/>
</dbReference>
<dbReference type="EMBL" id="JAMOIM010000009">
    <property type="protein sequence ID" value="MCW6509404.1"/>
    <property type="molecule type" value="Genomic_DNA"/>
</dbReference>